<dbReference type="InterPro" id="IPR012454">
    <property type="entry name" value="DUF1659"/>
</dbReference>
<dbReference type="EMBL" id="JACHHI010000002">
    <property type="protein sequence ID" value="MBB6477523.1"/>
    <property type="molecule type" value="Genomic_DNA"/>
</dbReference>
<evidence type="ECO:0000313" key="2">
    <source>
        <dbReference type="EMBL" id="MBB6477523.1"/>
    </source>
</evidence>
<dbReference type="Proteomes" id="UP000591941">
    <property type="component" value="Unassembled WGS sequence"/>
</dbReference>
<evidence type="ECO:0000313" key="3">
    <source>
        <dbReference type="Proteomes" id="UP000591941"/>
    </source>
</evidence>
<dbReference type="Pfam" id="PF07872">
    <property type="entry name" value="DUF1659"/>
    <property type="match status" value="1"/>
</dbReference>
<accession>A0A841R189</accession>
<dbReference type="RefSeq" id="WP_034437347.1">
    <property type="nucleotide sequence ID" value="NZ_CABWNB010000003.1"/>
</dbReference>
<gene>
    <name evidence="2" type="ORF">HNR45_000553</name>
</gene>
<feature type="domain" description="DUF1659" evidence="1">
    <location>
        <begin position="4"/>
        <end position="68"/>
    </location>
</feature>
<keyword evidence="3" id="KW-1185">Reference proteome</keyword>
<sequence length="74" mass="8205">MALQKETVARRLALRVQYTDDKGAEKFRNLSFAHVAQDATDEHIYAAGKALAGLQSKPLDRVAKIETIVYTDGE</sequence>
<proteinExistence type="predicted"/>
<protein>
    <recommendedName>
        <fullName evidence="1">DUF1659 domain-containing protein</fullName>
    </recommendedName>
</protein>
<dbReference type="AlphaFoldDB" id="A0A841R189"/>
<evidence type="ECO:0000259" key="1">
    <source>
        <dbReference type="Pfam" id="PF07872"/>
    </source>
</evidence>
<name>A0A841R189_9FIRM</name>
<dbReference type="OrthoDB" id="48766at2"/>
<organism evidence="2 3">
    <name type="scientific">Negativicoccus succinicivorans</name>
    <dbReference type="NCBI Taxonomy" id="620903"/>
    <lineage>
        <taxon>Bacteria</taxon>
        <taxon>Bacillati</taxon>
        <taxon>Bacillota</taxon>
        <taxon>Negativicutes</taxon>
        <taxon>Veillonellales</taxon>
        <taxon>Veillonellaceae</taxon>
        <taxon>Negativicoccus</taxon>
    </lineage>
</organism>
<reference evidence="2 3" key="1">
    <citation type="submission" date="2020-08" db="EMBL/GenBank/DDBJ databases">
        <title>Genomic Encyclopedia of Type Strains, Phase IV (KMG-IV): sequencing the most valuable type-strain genomes for metagenomic binning, comparative biology and taxonomic classification.</title>
        <authorList>
            <person name="Goeker M."/>
        </authorList>
    </citation>
    <scope>NUCLEOTIDE SEQUENCE [LARGE SCALE GENOMIC DNA]</scope>
    <source>
        <strain evidence="2 3">DSM 21255</strain>
    </source>
</reference>
<dbReference type="GeneID" id="93485826"/>
<comment type="caution">
    <text evidence="2">The sequence shown here is derived from an EMBL/GenBank/DDBJ whole genome shotgun (WGS) entry which is preliminary data.</text>
</comment>